<proteinExistence type="predicted"/>
<gene>
    <name evidence="2" type="ORF">CCE02nite_36410</name>
</gene>
<evidence type="ECO:0000313" key="3">
    <source>
        <dbReference type="Proteomes" id="UP000316659"/>
    </source>
</evidence>
<evidence type="ECO:0000313" key="2">
    <source>
        <dbReference type="EMBL" id="GED11642.1"/>
    </source>
</evidence>
<comment type="caution">
    <text evidence="2">The sequence shown here is derived from an EMBL/GenBank/DDBJ whole genome shotgun (WGS) entry which is preliminary data.</text>
</comment>
<reference evidence="2 3" key="1">
    <citation type="submission" date="2019-06" db="EMBL/GenBank/DDBJ databases">
        <title>Whole genome shotgun sequence of Cellulosimicrobium cellulans NBRC 15516.</title>
        <authorList>
            <person name="Hosoyama A."/>
            <person name="Uohara A."/>
            <person name="Ohji S."/>
            <person name="Ichikawa N."/>
        </authorList>
    </citation>
    <scope>NUCLEOTIDE SEQUENCE [LARGE SCALE GENOMIC DNA]</scope>
    <source>
        <strain evidence="2 3">NBRC 15516</strain>
    </source>
</reference>
<dbReference type="GO" id="GO:0046872">
    <property type="term" value="F:metal ion binding"/>
    <property type="evidence" value="ECO:0007669"/>
    <property type="project" value="InterPro"/>
</dbReference>
<dbReference type="SUPFAM" id="SSF109854">
    <property type="entry name" value="DinB/YfiT-like putative metalloenzymes"/>
    <property type="match status" value="1"/>
</dbReference>
<dbReference type="InterPro" id="IPR024344">
    <property type="entry name" value="MDMPI_metal-binding"/>
</dbReference>
<organism evidence="2 3">
    <name type="scientific">Cellulosimicrobium cellulans</name>
    <name type="common">Arthrobacter luteus</name>
    <dbReference type="NCBI Taxonomy" id="1710"/>
    <lineage>
        <taxon>Bacteria</taxon>
        <taxon>Bacillati</taxon>
        <taxon>Actinomycetota</taxon>
        <taxon>Actinomycetes</taxon>
        <taxon>Micrococcales</taxon>
        <taxon>Promicromonosporaceae</taxon>
        <taxon>Cellulosimicrobium</taxon>
    </lineage>
</organism>
<dbReference type="EMBL" id="BJNZ01000033">
    <property type="protein sequence ID" value="GED11642.1"/>
    <property type="molecule type" value="Genomic_DNA"/>
</dbReference>
<dbReference type="InterPro" id="IPR034660">
    <property type="entry name" value="DinB/YfiT-like"/>
</dbReference>
<name>A0A4Y4E212_CELCE</name>
<protein>
    <recommendedName>
        <fullName evidence="1">Mycothiol-dependent maleylpyruvate isomerase metal-binding domain-containing protein</fullName>
    </recommendedName>
</protein>
<dbReference type="Proteomes" id="UP000316659">
    <property type="component" value="Unassembled WGS sequence"/>
</dbReference>
<feature type="domain" description="Mycothiol-dependent maleylpyruvate isomerase metal-binding" evidence="1">
    <location>
        <begin position="25"/>
        <end position="168"/>
    </location>
</feature>
<accession>A0A4Y4E212</accession>
<dbReference type="Pfam" id="PF11716">
    <property type="entry name" value="MDMPI_N"/>
    <property type="match status" value="1"/>
</dbReference>
<evidence type="ECO:0000259" key="1">
    <source>
        <dbReference type="Pfam" id="PF11716"/>
    </source>
</evidence>
<sequence>MAGAPAPSWHDEEMDGDVTEAAQHLRTQWDRLDRWLADLGAELDRDAGRASALDGWTVGELVTHLGRVMETLALCGPVPAGTVPLTLAEYLGTYPERADEIEHATRALDAEIADDRLGRVEAFAAAGFARLDELGDQHVVQARRGPITLQDMVRSRVLELVVHADDLARTFPGVVTDPVDRRALDAVAAELLHVVVTRGGWALEVRDPRLWLRLACGRVPYDVDELARALEPVHTSEAVPDLGRMLPLL</sequence>
<dbReference type="Gene3D" id="1.20.120.450">
    <property type="entry name" value="dinb family like domain"/>
    <property type="match status" value="1"/>
</dbReference>
<dbReference type="AlphaFoldDB" id="A0A4Y4E212"/>